<dbReference type="InterPro" id="IPR036691">
    <property type="entry name" value="Endo/exonu/phosph_ase_sf"/>
</dbReference>
<proteinExistence type="predicted"/>
<keyword evidence="1" id="KW-1185">Reference proteome</keyword>
<protein>
    <submittedName>
        <fullName evidence="2">Uncharacterized protein LOC112685850</fullName>
    </submittedName>
</protein>
<dbReference type="SUPFAM" id="SSF56219">
    <property type="entry name" value="DNase I-like"/>
    <property type="match status" value="1"/>
</dbReference>
<dbReference type="GeneID" id="112685850"/>
<dbReference type="RefSeq" id="XP_025413659.1">
    <property type="nucleotide sequence ID" value="XM_025557874.1"/>
</dbReference>
<evidence type="ECO:0000313" key="1">
    <source>
        <dbReference type="Proteomes" id="UP000694846"/>
    </source>
</evidence>
<name>A0A8B8FRS9_9HEMI</name>
<accession>A0A8B8FRS9</accession>
<dbReference type="OrthoDB" id="6612202at2759"/>
<dbReference type="Proteomes" id="UP000694846">
    <property type="component" value="Unplaced"/>
</dbReference>
<evidence type="ECO:0000313" key="2">
    <source>
        <dbReference type="RefSeq" id="XP_025413659.1"/>
    </source>
</evidence>
<sequence>MTLFYSGRDKHERGVGFIVKDNLLSQITNFKPINDCLTLNLNIKNEFYDSLDMLYDSLPADKPKIVIGDFNAKIGKETIYKSTIGSESLHEEFNDNGYKLIS</sequence>
<organism evidence="1 2">
    <name type="scientific">Sipha flava</name>
    <name type="common">yellow sugarcane aphid</name>
    <dbReference type="NCBI Taxonomy" id="143950"/>
    <lineage>
        <taxon>Eukaryota</taxon>
        <taxon>Metazoa</taxon>
        <taxon>Ecdysozoa</taxon>
        <taxon>Arthropoda</taxon>
        <taxon>Hexapoda</taxon>
        <taxon>Insecta</taxon>
        <taxon>Pterygota</taxon>
        <taxon>Neoptera</taxon>
        <taxon>Paraneoptera</taxon>
        <taxon>Hemiptera</taxon>
        <taxon>Sternorrhyncha</taxon>
        <taxon>Aphidomorpha</taxon>
        <taxon>Aphidoidea</taxon>
        <taxon>Aphididae</taxon>
        <taxon>Sipha</taxon>
    </lineage>
</organism>
<dbReference type="AlphaFoldDB" id="A0A8B8FRS9"/>
<reference evidence="2" key="1">
    <citation type="submission" date="2025-08" db="UniProtKB">
        <authorList>
            <consortium name="RefSeq"/>
        </authorList>
    </citation>
    <scope>IDENTIFICATION</scope>
    <source>
        <tissue evidence="2">Whole body</tissue>
    </source>
</reference>
<gene>
    <name evidence="2" type="primary">LOC112685850</name>
</gene>